<name>D7FPI5_ECTSI</name>
<accession>D7FPI5</accession>
<keyword evidence="5" id="KW-1185">Reference proteome</keyword>
<dbReference type="PROSITE" id="PS51293">
    <property type="entry name" value="SANT"/>
    <property type="match status" value="1"/>
</dbReference>
<dbReference type="OrthoDB" id="118550at2759"/>
<dbReference type="EMBL" id="FN649760">
    <property type="protein sequence ID" value="CBJ30442.1"/>
    <property type="molecule type" value="Genomic_DNA"/>
</dbReference>
<dbReference type="InterPro" id="IPR001005">
    <property type="entry name" value="SANT/Myb"/>
</dbReference>
<dbReference type="Gene3D" id="1.10.10.60">
    <property type="entry name" value="Homeodomain-like"/>
    <property type="match status" value="1"/>
</dbReference>
<feature type="domain" description="Myb-like" evidence="1">
    <location>
        <begin position="13"/>
        <end position="56"/>
    </location>
</feature>
<reference evidence="4 5" key="1">
    <citation type="journal article" date="2010" name="Nature">
        <title>The Ectocarpus genome and the independent evolution of multicellularity in brown algae.</title>
        <authorList>
            <person name="Cock J.M."/>
            <person name="Sterck L."/>
            <person name="Rouze P."/>
            <person name="Scornet D."/>
            <person name="Allen A.E."/>
            <person name="Amoutzias G."/>
            <person name="Anthouard V."/>
            <person name="Artiguenave F."/>
            <person name="Aury J.M."/>
            <person name="Badger J.H."/>
            <person name="Beszteri B."/>
            <person name="Billiau K."/>
            <person name="Bonnet E."/>
            <person name="Bothwell J.H."/>
            <person name="Bowler C."/>
            <person name="Boyen C."/>
            <person name="Brownlee C."/>
            <person name="Carrano C.J."/>
            <person name="Charrier B."/>
            <person name="Cho G.Y."/>
            <person name="Coelho S.M."/>
            <person name="Collen J."/>
            <person name="Corre E."/>
            <person name="Da Silva C."/>
            <person name="Delage L."/>
            <person name="Delaroque N."/>
            <person name="Dittami S.M."/>
            <person name="Doulbeau S."/>
            <person name="Elias M."/>
            <person name="Farnham G."/>
            <person name="Gachon C.M."/>
            <person name="Gschloessl B."/>
            <person name="Heesch S."/>
            <person name="Jabbari K."/>
            <person name="Jubin C."/>
            <person name="Kawai H."/>
            <person name="Kimura K."/>
            <person name="Kloareg B."/>
            <person name="Kupper F.C."/>
            <person name="Lang D."/>
            <person name="Le Bail A."/>
            <person name="Leblanc C."/>
            <person name="Lerouge P."/>
            <person name="Lohr M."/>
            <person name="Lopez P.J."/>
            <person name="Martens C."/>
            <person name="Maumus F."/>
            <person name="Michel G."/>
            <person name="Miranda-Saavedra D."/>
            <person name="Morales J."/>
            <person name="Moreau H."/>
            <person name="Motomura T."/>
            <person name="Nagasato C."/>
            <person name="Napoli C.A."/>
            <person name="Nelson D.R."/>
            <person name="Nyvall-Collen P."/>
            <person name="Peters A.F."/>
            <person name="Pommier C."/>
            <person name="Potin P."/>
            <person name="Poulain J."/>
            <person name="Quesneville H."/>
            <person name="Read B."/>
            <person name="Rensing S.A."/>
            <person name="Ritter A."/>
            <person name="Rousvoal S."/>
            <person name="Samanta M."/>
            <person name="Samson G."/>
            <person name="Schroeder D.C."/>
            <person name="Segurens B."/>
            <person name="Strittmatter M."/>
            <person name="Tonon T."/>
            <person name="Tregear J.W."/>
            <person name="Valentin K."/>
            <person name="von Dassow P."/>
            <person name="Yamagishi T."/>
            <person name="Van de Peer Y."/>
            <person name="Wincker P."/>
        </authorList>
    </citation>
    <scope>NUCLEOTIDE SEQUENCE [LARGE SCALE GENOMIC DNA]</scope>
    <source>
        <strain evidence="5">Ec32 / CCAP1310/4</strain>
    </source>
</reference>
<dbReference type="PANTHER" id="PTHR44042:SF32">
    <property type="entry name" value="MYB DNA-BINDING DOMAIN SUPERFAMILY PROTEIN-RELATED"/>
    <property type="match status" value="1"/>
</dbReference>
<feature type="domain" description="SANT" evidence="2">
    <location>
        <begin position="8"/>
        <end position="60"/>
    </location>
</feature>
<gene>
    <name evidence="4" type="ORF">Esi_0193_0008</name>
</gene>
<dbReference type="InterPro" id="IPR017930">
    <property type="entry name" value="Myb_dom"/>
</dbReference>
<sequence length="79" mass="8739">MIEARIPLTTEGWTEDEHNGFLHGLEVYGYGNWDAIAVFVPSRSSPQIEAYAQQYVAQGESVHSPQVRLFDSVGEGVSL</sequence>
<evidence type="ECO:0000259" key="2">
    <source>
        <dbReference type="PROSITE" id="PS51293"/>
    </source>
</evidence>
<evidence type="ECO:0000259" key="1">
    <source>
        <dbReference type="PROSITE" id="PS50090"/>
    </source>
</evidence>
<dbReference type="Proteomes" id="UP000002630">
    <property type="component" value="Unassembled WGS sequence"/>
</dbReference>
<dbReference type="AlphaFoldDB" id="D7FPI5"/>
<dbReference type="InParanoid" id="D7FPI5"/>
<dbReference type="SUPFAM" id="SSF46689">
    <property type="entry name" value="Homeodomain-like"/>
    <property type="match status" value="1"/>
</dbReference>
<evidence type="ECO:0000259" key="3">
    <source>
        <dbReference type="PROSITE" id="PS51294"/>
    </source>
</evidence>
<dbReference type="SMART" id="SM00717">
    <property type="entry name" value="SANT"/>
    <property type="match status" value="1"/>
</dbReference>
<dbReference type="CDD" id="cd00167">
    <property type="entry name" value="SANT"/>
    <property type="match status" value="1"/>
</dbReference>
<dbReference type="PROSITE" id="PS50090">
    <property type="entry name" value="MYB_LIKE"/>
    <property type="match status" value="1"/>
</dbReference>
<dbReference type="InterPro" id="IPR009057">
    <property type="entry name" value="Homeodomain-like_sf"/>
</dbReference>
<dbReference type="PROSITE" id="PS51294">
    <property type="entry name" value="HTH_MYB"/>
    <property type="match status" value="1"/>
</dbReference>
<dbReference type="InterPro" id="IPR017884">
    <property type="entry name" value="SANT_dom"/>
</dbReference>
<evidence type="ECO:0000313" key="4">
    <source>
        <dbReference type="EMBL" id="CBJ30442.1"/>
    </source>
</evidence>
<evidence type="ECO:0000313" key="5">
    <source>
        <dbReference type="Proteomes" id="UP000002630"/>
    </source>
</evidence>
<protein>
    <submittedName>
        <fullName evidence="4">Uncharacterized protein</fullName>
    </submittedName>
</protein>
<proteinExistence type="predicted"/>
<feature type="domain" description="HTH myb-type" evidence="3">
    <location>
        <begin position="13"/>
        <end position="60"/>
    </location>
</feature>
<dbReference type="Pfam" id="PF00249">
    <property type="entry name" value="Myb_DNA-binding"/>
    <property type="match status" value="1"/>
</dbReference>
<dbReference type="PANTHER" id="PTHR44042">
    <property type="entry name" value="DUPLICATED HOMEODOMAIN-LIKE SUPERFAMILY PROTEIN-RELATED"/>
    <property type="match status" value="1"/>
</dbReference>
<organism evidence="4 5">
    <name type="scientific">Ectocarpus siliculosus</name>
    <name type="common">Brown alga</name>
    <name type="synonym">Conferva siliculosa</name>
    <dbReference type="NCBI Taxonomy" id="2880"/>
    <lineage>
        <taxon>Eukaryota</taxon>
        <taxon>Sar</taxon>
        <taxon>Stramenopiles</taxon>
        <taxon>Ochrophyta</taxon>
        <taxon>PX clade</taxon>
        <taxon>Phaeophyceae</taxon>
        <taxon>Ectocarpales</taxon>
        <taxon>Ectocarpaceae</taxon>
        <taxon>Ectocarpus</taxon>
    </lineage>
</organism>